<dbReference type="InterPro" id="IPR036291">
    <property type="entry name" value="NAD(P)-bd_dom_sf"/>
</dbReference>
<keyword evidence="4" id="KW-1185">Reference proteome</keyword>
<dbReference type="Gene3D" id="3.40.50.720">
    <property type="entry name" value="NAD(P)-binding Rossmann-like Domain"/>
    <property type="match status" value="1"/>
</dbReference>
<name>A0A4R6V7X6_9ACTN</name>
<evidence type="ECO:0000256" key="1">
    <source>
        <dbReference type="ARBA" id="ARBA00006484"/>
    </source>
</evidence>
<dbReference type="PANTHER" id="PTHR43639:SF1">
    <property type="entry name" value="SHORT-CHAIN DEHYDROGENASE_REDUCTASE FAMILY PROTEIN"/>
    <property type="match status" value="1"/>
</dbReference>
<evidence type="ECO:0000256" key="2">
    <source>
        <dbReference type="ARBA" id="ARBA00023002"/>
    </source>
</evidence>
<comment type="similarity">
    <text evidence="1">Belongs to the short-chain dehydrogenases/reductases (SDR) family.</text>
</comment>
<gene>
    <name evidence="3" type="ORF">EV190_101551</name>
</gene>
<keyword evidence="2" id="KW-0560">Oxidoreductase</keyword>
<dbReference type="AlphaFoldDB" id="A0A4R6V7X6"/>
<dbReference type="SUPFAM" id="SSF51735">
    <property type="entry name" value="NAD(P)-binding Rossmann-fold domains"/>
    <property type="match status" value="1"/>
</dbReference>
<dbReference type="Proteomes" id="UP000295281">
    <property type="component" value="Unassembled WGS sequence"/>
</dbReference>
<dbReference type="GO" id="GO:0016491">
    <property type="term" value="F:oxidoreductase activity"/>
    <property type="evidence" value="ECO:0007669"/>
    <property type="project" value="UniProtKB-KW"/>
</dbReference>
<protein>
    <submittedName>
        <fullName evidence="3">Enoyl-ACP reductase-like protein</fullName>
    </submittedName>
</protein>
<dbReference type="InterPro" id="IPR002347">
    <property type="entry name" value="SDR_fam"/>
</dbReference>
<comment type="caution">
    <text evidence="3">The sequence shown here is derived from an EMBL/GenBank/DDBJ whole genome shotgun (WGS) entry which is preliminary data.</text>
</comment>
<dbReference type="PANTHER" id="PTHR43639">
    <property type="entry name" value="OXIDOREDUCTASE, SHORT-CHAIN DEHYDROGENASE/REDUCTASE FAMILY (AFU_ORTHOLOGUE AFUA_5G02870)"/>
    <property type="match status" value="1"/>
</dbReference>
<dbReference type="Pfam" id="PF13561">
    <property type="entry name" value="adh_short_C2"/>
    <property type="match status" value="1"/>
</dbReference>
<evidence type="ECO:0000313" key="3">
    <source>
        <dbReference type="EMBL" id="TDQ55226.1"/>
    </source>
</evidence>
<proteinExistence type="inferred from homology"/>
<accession>A0A4R6V7X6</accession>
<evidence type="ECO:0000313" key="4">
    <source>
        <dbReference type="Proteomes" id="UP000295281"/>
    </source>
</evidence>
<dbReference type="EMBL" id="SNYN01000001">
    <property type="protein sequence ID" value="TDQ55226.1"/>
    <property type="molecule type" value="Genomic_DNA"/>
</dbReference>
<dbReference type="RefSeq" id="WP_243742293.1">
    <property type="nucleotide sequence ID" value="NZ_SNYN01000001.1"/>
</dbReference>
<organism evidence="3 4">
    <name type="scientific">Actinorugispora endophytica</name>
    <dbReference type="NCBI Taxonomy" id="1605990"/>
    <lineage>
        <taxon>Bacteria</taxon>
        <taxon>Bacillati</taxon>
        <taxon>Actinomycetota</taxon>
        <taxon>Actinomycetes</taxon>
        <taxon>Streptosporangiales</taxon>
        <taxon>Nocardiopsidaceae</taxon>
        <taxon>Actinorugispora</taxon>
    </lineage>
</organism>
<dbReference type="PRINTS" id="PR00081">
    <property type="entry name" value="GDHRDH"/>
</dbReference>
<sequence>MLDARLALLDGERPGYELSKHALAQQTLLAAKQPAPRVRVNAISPGLVLPPPGAGKDELTRLAFRRSPQRRTAPLDDITAALLFLENTASVTGQVIHVDAGEHLGTVESVWADRAP</sequence>
<reference evidence="3 4" key="1">
    <citation type="submission" date="2019-03" db="EMBL/GenBank/DDBJ databases">
        <title>Genomic Encyclopedia of Type Strains, Phase IV (KMG-IV): sequencing the most valuable type-strain genomes for metagenomic binning, comparative biology and taxonomic classification.</title>
        <authorList>
            <person name="Goeker M."/>
        </authorList>
    </citation>
    <scope>NUCLEOTIDE SEQUENCE [LARGE SCALE GENOMIC DNA]</scope>
    <source>
        <strain evidence="3 4">DSM 46770</strain>
    </source>
</reference>